<dbReference type="EMBL" id="FNRL01000006">
    <property type="protein sequence ID" value="SEA36301.1"/>
    <property type="molecule type" value="Genomic_DNA"/>
</dbReference>
<name>A0A1H4AKH5_9BACT</name>
<dbReference type="RefSeq" id="WP_089760444.1">
    <property type="nucleotide sequence ID" value="NZ_BKAT01000009.1"/>
</dbReference>
<gene>
    <name evidence="1" type="ORF">SAMN05660909_01628</name>
</gene>
<reference evidence="2" key="1">
    <citation type="submission" date="2016-10" db="EMBL/GenBank/DDBJ databases">
        <authorList>
            <person name="Varghese N."/>
            <person name="Submissions S."/>
        </authorList>
    </citation>
    <scope>NUCLEOTIDE SEQUENCE [LARGE SCALE GENOMIC DNA]</scope>
    <source>
        <strain evidence="2">DSM 23920</strain>
    </source>
</reference>
<sequence>MIIKSIKVKKTLAIFFLSVLTVETLLPLRSWALTSGPSQPENKQFEAYSTNNMVDLFSGSFKYNIPIMDVDGYPLNLNYASGVGIDDEASWVGLGWNLNVGAINRQLRGVPDDFAGDPVETKYETAPRYTYGGKLTGNFELKGIDIPKLKGSLSLGVFSDSYTGIGAELGANAGLSVSLVNGGMLTGSLKGGINSNTSNGVTLTGGLSLDLLAVHNAVNAGASADLSYNTRGGFQELTLGTSFGLQKLTTELGATYVYNTPPFYPRIGFGYKNTSQSYSISVGGAVAIYFMGGALTGYFTKQAPLYNNNFNLAYGYLYADRGTNDKSALMDFMREKDNPIIPNLPNLGVPVSTPDLFSYTNQTGSGQFRLQRNGSGVVFDPNAEDKSDYFSLGADYGIGTIFHGGVHIYDQSMSSVTGKWKNGNNFLSLADYKSDPDRPEEQPAYFKMMGEQTAEDASYVNSIQGEKLVTVNLDERNSRASFHDKSGNIYAPGVPLKKSGRQVRNTTVSYLTGREALIMNFMKPTFKYALNDSAQIAAPSCGPTPQGLAYSQDGLRKYHHISEITVTEPDGKRAVYGIPVYNVLQEEHTFSANPANVPGAKSKKLLAFTTNAAGTEIDHNYGKNKFYQRQKQAPYATTYLLTQLLSPDYVDVKGDGITDDDLGTAVKFNYTKLNGTFGWRTPINKDSAFFNRGLNADEDDDKGLLTYGRKELWYLNSIETKTKIAYFILGDRNDALGVTGIKGNIDNSIKQKRLIEIRLYSKSDLSKPIKTAHFNYTYDLCKGNLPNSLNNEGKLTLKSVYFTYGSSTKGQHHRYTFDYATGAGYDTQVTDRWGVYKPSNTGDFAALKNDEYPYAVQDTAVANRNARMWNLTRISLPTGGSINVDYEAGDYAYVQDRKAMQMYKVQGLVNGSGVATSSLLDAKGIKIKAPGPLRGANSAQVLKNFVDDYLNGRNDFYVKMNVNVTDMVDNQSSDDRFDYISCYAEITSVKDEGGGIYSIMFKDVSEGGVSANPLIMAAWQKMRLEYPKYAYPGYEDRIKDESGIERALNALVHAIGNLAEIRKNFNERARDRRFATAVNLGKSYARLVKADGIKLGGPVRVKRVRMTDEWNVLSGGSASSAQYGQEYEYRTTEGDKIISSGVASYEPNIGGDENPMRMPVPYSQESRGTLTNYFYLEEPFGEMLFPAPQIGYSKVIVRDIDASGKADPAKSTGWIQEEFYTAKDFPVIVESQARPDVRQKGPAGWANFRGGNQVYELAMSQGYAIWLNDMHGKPKAQRIFNQSGNEISSTVTYYKTEAIDAGKFKLNNKVATIDETGTIRPAEVIGREIEMVTDMREQESRTDGTTIQIGVDVIPFPFIGTLPIPHWPRRENNDYRLFRSASVLKTIQQVGIVDKVVKMINGSSVTAANLIFDRITGQPVVTSTTNEFNDPVYAVNMPAWWKYPRMSGAYKNIGATVSLETDANGVVTKNASLMTAGDELYALNTTDGRLWVINTPTSTDPVVRTRVIDVMGQVAKNYSGEVKVLRSGYRNQLGASVASIVTLKNPVAGNKLAVLSAGDLTSYKVIDASAVLYEEEWAPRICSLCPPGSVYNPAINRCETFPVFNANDSLRIVNAPEDSLYSMFGAKIKKSDASEVIKKNDLWGGTDCTAGNASYISKGGNSYASNTSSHARIPRGGIQSVRRSDPYFTCGRLNRTGICLKNTGTAYLGTWMGIEYCFNITESKSYSLGWGADDLARIYIDDVAIVNTPELGEDASAIYYKYWNIIPVSLTVGKHRLRMEYYNRPSQYNSPDKNKAAIGVEIYGVSSDFIANSSSSNLTDFQRVFTTSALPDENLPNNDDKVTNTYILNQNGTRRIAKYSCGNGGVVNVCNLAAPCESIAPNDVRNPYVIGALGNWRVAEEKVYEVNRVDQQIFQNKGKGLNLKNSGYLAGFKSYWYYDAAGVKWASVAGGDKWVTKRSATLFDRYGQELENKNALNIYSSALYSFRGALPSAVAGNAMNREIFYDGFEDYKYQTACNVTPEACISDSFDIATAFKASLPGALNSDDSHSGKYSLKVNTSIELKTLAHDQKHQPGDGVYLSKDALGQYNRKPIKGLYPQGFAPQTNRTYIFSAWVKDGTSGKTLPNFDLKVNNVTQTFTFKAIVEGWKQIEAVVNIASIPNAANGLKFVISGNALVDDLRIFPFDATMKSYAYDESTLRLMAEMDENNFATFYEYDEEGTLIRVKKETDRGIMTLKESRSVFKKTY</sequence>
<organism evidence="1 2">
    <name type="scientific">Chitinophaga terrae</name>
    <name type="common">ex Kim and Jung 2007</name>
    <dbReference type="NCBI Taxonomy" id="408074"/>
    <lineage>
        <taxon>Bacteria</taxon>
        <taxon>Pseudomonadati</taxon>
        <taxon>Bacteroidota</taxon>
        <taxon>Chitinophagia</taxon>
        <taxon>Chitinophagales</taxon>
        <taxon>Chitinophagaceae</taxon>
        <taxon>Chitinophaga</taxon>
    </lineage>
</organism>
<evidence type="ECO:0008006" key="3">
    <source>
        <dbReference type="Google" id="ProtNLM"/>
    </source>
</evidence>
<accession>A0A1H4AKH5</accession>
<evidence type="ECO:0000313" key="2">
    <source>
        <dbReference type="Proteomes" id="UP000199656"/>
    </source>
</evidence>
<dbReference type="Proteomes" id="UP000199656">
    <property type="component" value="Unassembled WGS sequence"/>
</dbReference>
<keyword evidence="2" id="KW-1185">Reference proteome</keyword>
<dbReference type="OrthoDB" id="9814627at2"/>
<evidence type="ECO:0000313" key="1">
    <source>
        <dbReference type="EMBL" id="SEA36301.1"/>
    </source>
</evidence>
<protein>
    <recommendedName>
        <fullName evidence="3">PA14 domain-containing protein</fullName>
    </recommendedName>
</protein>
<dbReference type="Gene3D" id="2.60.120.260">
    <property type="entry name" value="Galactose-binding domain-like"/>
    <property type="match status" value="1"/>
</dbReference>
<dbReference type="STRING" id="408074.SAMN05660909_01628"/>
<proteinExistence type="predicted"/>